<evidence type="ECO:0000259" key="3">
    <source>
        <dbReference type="Pfam" id="PF13505"/>
    </source>
</evidence>
<organism evidence="4 5">
    <name type="scientific">Veronia nyctiphanis</name>
    <dbReference type="NCBI Taxonomy" id="1278244"/>
    <lineage>
        <taxon>Bacteria</taxon>
        <taxon>Pseudomonadati</taxon>
        <taxon>Pseudomonadota</taxon>
        <taxon>Gammaproteobacteria</taxon>
        <taxon>Vibrionales</taxon>
        <taxon>Vibrionaceae</taxon>
        <taxon>Veronia</taxon>
    </lineage>
</organism>
<name>A0A4Q0YSB7_9GAMM</name>
<sequence length="207" mass="22333">MSKKPLLLIAASLVTTQAMADDYRPYFGGGIGNTSMDDSGWIDKVAEYGNNSNKKGAGFKSDDLSFRGFAGYHQNRIVGLELAYTKYGKSKAEYKGQDLNYSWAPTSISLSANLGFSSQNGLRPFVLIGSSYVNINQEGRKELTIANGDSGAFGLHYGVGLEYTPQVDRGLSYRLAYEGDMVEVTSSTNTSHGIAIGSLYAGVLFKL</sequence>
<dbReference type="RefSeq" id="WP_129121485.1">
    <property type="nucleotide sequence ID" value="NZ_PEIB01000004.1"/>
</dbReference>
<dbReference type="Gene3D" id="2.40.160.20">
    <property type="match status" value="1"/>
</dbReference>
<dbReference type="InterPro" id="IPR027385">
    <property type="entry name" value="Beta-barrel_OMP"/>
</dbReference>
<dbReference type="OrthoDB" id="6214129at2"/>
<feature type="signal peptide" evidence="2">
    <location>
        <begin position="1"/>
        <end position="20"/>
    </location>
</feature>
<comment type="caution">
    <text evidence="4">The sequence shown here is derived from an EMBL/GenBank/DDBJ whole genome shotgun (WGS) entry which is preliminary data.</text>
</comment>
<evidence type="ECO:0000256" key="2">
    <source>
        <dbReference type="SAM" id="SignalP"/>
    </source>
</evidence>
<feature type="domain" description="Outer membrane protein beta-barrel" evidence="3">
    <location>
        <begin position="7"/>
        <end position="175"/>
    </location>
</feature>
<accession>A0A4Q0YSB7</accession>
<dbReference type="AlphaFoldDB" id="A0A4Q0YSB7"/>
<dbReference type="SUPFAM" id="SSF56925">
    <property type="entry name" value="OMPA-like"/>
    <property type="match status" value="1"/>
</dbReference>
<evidence type="ECO:0000313" key="4">
    <source>
        <dbReference type="EMBL" id="RXJ74127.1"/>
    </source>
</evidence>
<proteinExistence type="predicted"/>
<keyword evidence="5" id="KW-1185">Reference proteome</keyword>
<dbReference type="InterPro" id="IPR011250">
    <property type="entry name" value="OMP/PagP_B-barrel"/>
</dbReference>
<gene>
    <name evidence="4" type="ORF">CS022_05785</name>
</gene>
<protein>
    <recommendedName>
        <fullName evidence="3">Outer membrane protein beta-barrel domain-containing protein</fullName>
    </recommendedName>
</protein>
<evidence type="ECO:0000313" key="5">
    <source>
        <dbReference type="Proteomes" id="UP000290287"/>
    </source>
</evidence>
<dbReference type="Pfam" id="PF13505">
    <property type="entry name" value="OMP_b-brl"/>
    <property type="match status" value="1"/>
</dbReference>
<dbReference type="Proteomes" id="UP000290287">
    <property type="component" value="Unassembled WGS sequence"/>
</dbReference>
<dbReference type="EMBL" id="PEIB01000004">
    <property type="protein sequence ID" value="RXJ74127.1"/>
    <property type="molecule type" value="Genomic_DNA"/>
</dbReference>
<evidence type="ECO:0000256" key="1">
    <source>
        <dbReference type="ARBA" id="ARBA00022729"/>
    </source>
</evidence>
<keyword evidence="1 2" id="KW-0732">Signal</keyword>
<feature type="chain" id="PRO_5020751185" description="Outer membrane protein beta-barrel domain-containing protein" evidence="2">
    <location>
        <begin position="21"/>
        <end position="207"/>
    </location>
</feature>
<reference evidence="4 5" key="1">
    <citation type="submission" date="2017-10" db="EMBL/GenBank/DDBJ databases">
        <title>Nyctiphanis sp. nov., isolated from the stomach of the euphausiid Nyctiphanes simplex (Hansen, 1911) in the Gulf of California.</title>
        <authorList>
            <person name="Gomez-Gil B."/>
            <person name="Aguilar-Mendez M."/>
            <person name="Lopez-Cortes A."/>
            <person name="Gomez-Gutierrez J."/>
            <person name="Roque A."/>
            <person name="Lang E."/>
            <person name="Gonzalez-Castillo A."/>
        </authorList>
    </citation>
    <scope>NUCLEOTIDE SEQUENCE [LARGE SCALE GENOMIC DNA]</scope>
    <source>
        <strain evidence="4 5">CAIM 600</strain>
    </source>
</reference>